<name>A0A5C5X7J8_9PLAN</name>
<evidence type="ECO:0000256" key="1">
    <source>
        <dbReference type="ARBA" id="ARBA00010541"/>
    </source>
</evidence>
<reference evidence="6 7" key="1">
    <citation type="submission" date="2019-02" db="EMBL/GenBank/DDBJ databases">
        <title>Deep-cultivation of Planctomycetes and their phenomic and genomic characterization uncovers novel biology.</title>
        <authorList>
            <person name="Wiegand S."/>
            <person name="Jogler M."/>
            <person name="Boedeker C."/>
            <person name="Pinto D."/>
            <person name="Vollmers J."/>
            <person name="Rivas-Marin E."/>
            <person name="Kohn T."/>
            <person name="Peeters S.H."/>
            <person name="Heuer A."/>
            <person name="Rast P."/>
            <person name="Oberbeckmann S."/>
            <person name="Bunk B."/>
            <person name="Jeske O."/>
            <person name="Meyerdierks A."/>
            <person name="Storesund J.E."/>
            <person name="Kallscheuer N."/>
            <person name="Luecker S."/>
            <person name="Lage O.M."/>
            <person name="Pohl T."/>
            <person name="Merkel B.J."/>
            <person name="Hornburger P."/>
            <person name="Mueller R.-W."/>
            <person name="Bruemmer F."/>
            <person name="Labrenz M."/>
            <person name="Spormann A.M."/>
            <person name="Op Den Camp H."/>
            <person name="Overmann J."/>
            <person name="Amann R."/>
            <person name="Jetten M.S.M."/>
            <person name="Mascher T."/>
            <person name="Medema M.H."/>
            <person name="Devos D.P."/>
            <person name="Kaster A.-K."/>
            <person name="Ovreas L."/>
            <person name="Rohde M."/>
            <person name="Galperin M.Y."/>
            <person name="Jogler C."/>
        </authorList>
    </citation>
    <scope>NUCLEOTIDE SEQUENCE [LARGE SCALE GENOMIC DNA]</scope>
    <source>
        <strain evidence="6 7">KOR42</strain>
    </source>
</reference>
<evidence type="ECO:0000313" key="7">
    <source>
        <dbReference type="Proteomes" id="UP000317243"/>
    </source>
</evidence>
<proteinExistence type="inferred from homology"/>
<dbReference type="AlphaFoldDB" id="A0A5C5X7J8"/>
<dbReference type="SUPFAM" id="SSF50156">
    <property type="entry name" value="PDZ domain-like"/>
    <property type="match status" value="2"/>
</dbReference>
<dbReference type="SMART" id="SM00228">
    <property type="entry name" value="PDZ"/>
    <property type="match status" value="2"/>
</dbReference>
<evidence type="ECO:0000256" key="3">
    <source>
        <dbReference type="ARBA" id="ARBA00022801"/>
    </source>
</evidence>
<dbReference type="SUPFAM" id="SSF50494">
    <property type="entry name" value="Trypsin-like serine proteases"/>
    <property type="match status" value="1"/>
</dbReference>
<feature type="domain" description="PDZ" evidence="5">
    <location>
        <begin position="303"/>
        <end position="386"/>
    </location>
</feature>
<dbReference type="OrthoDB" id="208231at2"/>
<organism evidence="6 7">
    <name type="scientific">Thalassoglobus neptunius</name>
    <dbReference type="NCBI Taxonomy" id="1938619"/>
    <lineage>
        <taxon>Bacteria</taxon>
        <taxon>Pseudomonadati</taxon>
        <taxon>Planctomycetota</taxon>
        <taxon>Planctomycetia</taxon>
        <taxon>Planctomycetales</taxon>
        <taxon>Planctomycetaceae</taxon>
        <taxon>Thalassoglobus</taxon>
    </lineage>
</organism>
<dbReference type="PANTHER" id="PTHR22939:SF129">
    <property type="entry name" value="SERINE PROTEASE HTRA2, MITOCHONDRIAL"/>
    <property type="match status" value="1"/>
</dbReference>
<dbReference type="GO" id="GO:0006508">
    <property type="term" value="P:proteolysis"/>
    <property type="evidence" value="ECO:0007669"/>
    <property type="project" value="UniProtKB-KW"/>
</dbReference>
<dbReference type="Pfam" id="PF13365">
    <property type="entry name" value="Trypsin_2"/>
    <property type="match status" value="1"/>
</dbReference>
<gene>
    <name evidence="6" type="primary">degP1</name>
    <name evidence="6" type="ORF">KOR42_24150</name>
</gene>
<dbReference type="EC" id="3.4.21.107" evidence="6"/>
<keyword evidence="4" id="KW-0732">Signal</keyword>
<dbReference type="InterPro" id="IPR009003">
    <property type="entry name" value="Peptidase_S1_PA"/>
</dbReference>
<dbReference type="PRINTS" id="PR00834">
    <property type="entry name" value="PROTEASES2C"/>
</dbReference>
<keyword evidence="3 6" id="KW-0378">Hydrolase</keyword>
<evidence type="ECO:0000256" key="2">
    <source>
        <dbReference type="ARBA" id="ARBA00022670"/>
    </source>
</evidence>
<dbReference type="Pfam" id="PF17820">
    <property type="entry name" value="PDZ_6"/>
    <property type="match status" value="2"/>
</dbReference>
<sequence length="518" mass="54996" precursor="true">MIRPAGVSTCSLILYLALLSYLPVCASGDDDSQAQVDEKAAQAASMSALVEFEDAVQKVFASKRSAVVAVIVQSGTTQEKPEGETFDSPGRAVQFQPIPSRIGIGVVLTVDGQQLSVLTCAHLLEPFIERRHPSTRLSLLSSEGEISNVSVVASDPRSDLAIVTGTIEGGAPDQVPLAAGKSLKVGSVCVAIGDPLRVRDGESPKMSLTVCQSLGGRLSPVVSTDISERSIHNLGTLVDVNLGKSFQWSGTPLFSLDGELAGLVTSQSLPQQKDHRSAMVIPVGDFRGVIESLLEGYEVDYGFLGIHPGDATENLMRDLGPSIPNKTAAIINRVSPGSPAERGGLHVQDVVLQVNGQPVTSGDDLVRLVGLVGAGNQAELIVYRPNGIGILTLNMILGKWPALNSLPIVATQDRIPVWRGMKIDYPTARRSFLPDRFLSQFPRGVVVTSVEEETPAAEAGLQVGQFVVKLGGQQVETPEDFKEIVRDARGEMRLVLSDGQEIVLGEPVSPPKPVDGKE</sequence>
<dbReference type="GO" id="GO:0004252">
    <property type="term" value="F:serine-type endopeptidase activity"/>
    <property type="evidence" value="ECO:0007669"/>
    <property type="project" value="InterPro"/>
</dbReference>
<dbReference type="InterPro" id="IPR001478">
    <property type="entry name" value="PDZ"/>
</dbReference>
<dbReference type="InterPro" id="IPR001940">
    <property type="entry name" value="Peptidase_S1C"/>
</dbReference>
<dbReference type="Proteomes" id="UP000317243">
    <property type="component" value="Unassembled WGS sequence"/>
</dbReference>
<comment type="caution">
    <text evidence="6">The sequence shown here is derived from an EMBL/GenBank/DDBJ whole genome shotgun (WGS) entry which is preliminary data.</text>
</comment>
<feature type="chain" id="PRO_5022835889" evidence="4">
    <location>
        <begin position="27"/>
        <end position="518"/>
    </location>
</feature>
<dbReference type="EMBL" id="SIHI01000001">
    <property type="protein sequence ID" value="TWT59026.1"/>
    <property type="molecule type" value="Genomic_DNA"/>
</dbReference>
<protein>
    <submittedName>
        <fullName evidence="6">Putative periplasmic serine endoprotease DegP-like</fullName>
        <ecNumber evidence="6">3.4.21.107</ecNumber>
    </submittedName>
</protein>
<dbReference type="InterPro" id="IPR036034">
    <property type="entry name" value="PDZ_sf"/>
</dbReference>
<dbReference type="InterPro" id="IPR043504">
    <property type="entry name" value="Peptidase_S1_PA_chymotrypsin"/>
</dbReference>
<accession>A0A5C5X7J8</accession>
<evidence type="ECO:0000259" key="5">
    <source>
        <dbReference type="PROSITE" id="PS50106"/>
    </source>
</evidence>
<evidence type="ECO:0000313" key="6">
    <source>
        <dbReference type="EMBL" id="TWT59026.1"/>
    </source>
</evidence>
<dbReference type="PANTHER" id="PTHR22939">
    <property type="entry name" value="SERINE PROTEASE FAMILY S1C HTRA-RELATED"/>
    <property type="match status" value="1"/>
</dbReference>
<dbReference type="Gene3D" id="2.30.42.10">
    <property type="match status" value="2"/>
</dbReference>
<feature type="domain" description="PDZ" evidence="5">
    <location>
        <begin position="444"/>
        <end position="500"/>
    </location>
</feature>
<feature type="signal peptide" evidence="4">
    <location>
        <begin position="1"/>
        <end position="26"/>
    </location>
</feature>
<dbReference type="PROSITE" id="PS50106">
    <property type="entry name" value="PDZ"/>
    <property type="match status" value="2"/>
</dbReference>
<keyword evidence="7" id="KW-1185">Reference proteome</keyword>
<dbReference type="InterPro" id="IPR041489">
    <property type="entry name" value="PDZ_6"/>
</dbReference>
<dbReference type="Gene3D" id="2.40.10.10">
    <property type="entry name" value="Trypsin-like serine proteases"/>
    <property type="match status" value="2"/>
</dbReference>
<keyword evidence="2 6" id="KW-0645">Protease</keyword>
<evidence type="ECO:0000256" key="4">
    <source>
        <dbReference type="SAM" id="SignalP"/>
    </source>
</evidence>
<comment type="similarity">
    <text evidence="1">Belongs to the peptidase S1C family.</text>
</comment>